<name>A0AAV5JIZ7_9ROSI</name>
<comment type="caution">
    <text evidence="1">The sequence shown here is derived from an EMBL/GenBank/DDBJ whole genome shotgun (WGS) entry which is preliminary data.</text>
</comment>
<dbReference type="EMBL" id="BPVZ01000032">
    <property type="protein sequence ID" value="GKV10345.1"/>
    <property type="molecule type" value="Genomic_DNA"/>
</dbReference>
<dbReference type="AlphaFoldDB" id="A0AAV5JIZ7"/>
<gene>
    <name evidence="1" type="ORF">SLEP1_g21725</name>
</gene>
<dbReference type="Proteomes" id="UP001054252">
    <property type="component" value="Unassembled WGS sequence"/>
</dbReference>
<accession>A0AAV5JIZ7</accession>
<evidence type="ECO:0000313" key="2">
    <source>
        <dbReference type="Proteomes" id="UP001054252"/>
    </source>
</evidence>
<proteinExistence type="predicted"/>
<keyword evidence="2" id="KW-1185">Reference proteome</keyword>
<protein>
    <submittedName>
        <fullName evidence="1">Uncharacterized protein</fullName>
    </submittedName>
</protein>
<sequence>MLAETKQEDVLKEEEEKSQVSFEVFNGESPLTKSDFNDYFVIVMVDEILPKNTYEDPFEIYPTQAKDLIKEYINCLNTSSSLESKAALLEELGRHVYWPKPKPP</sequence>
<organism evidence="1 2">
    <name type="scientific">Rubroshorea leprosula</name>
    <dbReference type="NCBI Taxonomy" id="152421"/>
    <lineage>
        <taxon>Eukaryota</taxon>
        <taxon>Viridiplantae</taxon>
        <taxon>Streptophyta</taxon>
        <taxon>Embryophyta</taxon>
        <taxon>Tracheophyta</taxon>
        <taxon>Spermatophyta</taxon>
        <taxon>Magnoliopsida</taxon>
        <taxon>eudicotyledons</taxon>
        <taxon>Gunneridae</taxon>
        <taxon>Pentapetalae</taxon>
        <taxon>rosids</taxon>
        <taxon>malvids</taxon>
        <taxon>Malvales</taxon>
        <taxon>Dipterocarpaceae</taxon>
        <taxon>Rubroshorea</taxon>
    </lineage>
</organism>
<evidence type="ECO:0000313" key="1">
    <source>
        <dbReference type="EMBL" id="GKV10345.1"/>
    </source>
</evidence>
<reference evidence="1 2" key="1">
    <citation type="journal article" date="2021" name="Commun. Biol.">
        <title>The genome of Shorea leprosula (Dipterocarpaceae) highlights the ecological relevance of drought in aseasonal tropical rainforests.</title>
        <authorList>
            <person name="Ng K.K.S."/>
            <person name="Kobayashi M.J."/>
            <person name="Fawcett J.A."/>
            <person name="Hatakeyama M."/>
            <person name="Paape T."/>
            <person name="Ng C.H."/>
            <person name="Ang C.C."/>
            <person name="Tnah L.H."/>
            <person name="Lee C.T."/>
            <person name="Nishiyama T."/>
            <person name="Sese J."/>
            <person name="O'Brien M.J."/>
            <person name="Copetti D."/>
            <person name="Mohd Noor M.I."/>
            <person name="Ong R.C."/>
            <person name="Putra M."/>
            <person name="Sireger I.Z."/>
            <person name="Indrioko S."/>
            <person name="Kosugi Y."/>
            <person name="Izuno A."/>
            <person name="Isagi Y."/>
            <person name="Lee S.L."/>
            <person name="Shimizu K.K."/>
        </authorList>
    </citation>
    <scope>NUCLEOTIDE SEQUENCE [LARGE SCALE GENOMIC DNA]</scope>
    <source>
        <strain evidence="1">214</strain>
    </source>
</reference>